<evidence type="ECO:0000256" key="8">
    <source>
        <dbReference type="SAM" id="Phobius"/>
    </source>
</evidence>
<evidence type="ECO:0000256" key="5">
    <source>
        <dbReference type="ARBA" id="ARBA00022989"/>
    </source>
</evidence>
<feature type="transmembrane region" description="Helical" evidence="8">
    <location>
        <begin position="351"/>
        <end position="371"/>
    </location>
</feature>
<feature type="region of interest" description="Disordered" evidence="7">
    <location>
        <begin position="1"/>
        <end position="23"/>
    </location>
</feature>
<dbReference type="InterPro" id="IPR020846">
    <property type="entry name" value="MFS_dom"/>
</dbReference>
<dbReference type="Proteomes" id="UP000680206">
    <property type="component" value="Unassembled WGS sequence"/>
</dbReference>
<feature type="compositionally biased region" description="Low complexity" evidence="7">
    <location>
        <begin position="1"/>
        <end position="10"/>
    </location>
</feature>
<evidence type="ECO:0000256" key="4">
    <source>
        <dbReference type="ARBA" id="ARBA00022692"/>
    </source>
</evidence>
<name>A0ABS3RLJ8_9ACTN</name>
<accession>A0ABS3RLJ8</accession>
<evidence type="ECO:0000256" key="7">
    <source>
        <dbReference type="SAM" id="MobiDB-lite"/>
    </source>
</evidence>
<feature type="transmembrane region" description="Helical" evidence="8">
    <location>
        <begin position="296"/>
        <end position="314"/>
    </location>
</feature>
<comment type="subcellular location">
    <subcellularLocation>
        <location evidence="1">Cell membrane</location>
        <topology evidence="1">Multi-pass membrane protein</topology>
    </subcellularLocation>
</comment>
<feature type="domain" description="Major facilitator superfamily (MFS) profile" evidence="9">
    <location>
        <begin position="33"/>
        <end position="443"/>
    </location>
</feature>
<evidence type="ECO:0000256" key="6">
    <source>
        <dbReference type="ARBA" id="ARBA00023136"/>
    </source>
</evidence>
<feature type="transmembrane region" description="Helical" evidence="8">
    <location>
        <begin position="171"/>
        <end position="193"/>
    </location>
</feature>
<evidence type="ECO:0000259" key="9">
    <source>
        <dbReference type="PROSITE" id="PS50850"/>
    </source>
</evidence>
<organism evidence="10 11">
    <name type="scientific">Actinomadura violacea</name>
    <dbReference type="NCBI Taxonomy" id="2819934"/>
    <lineage>
        <taxon>Bacteria</taxon>
        <taxon>Bacillati</taxon>
        <taxon>Actinomycetota</taxon>
        <taxon>Actinomycetes</taxon>
        <taxon>Streptosporangiales</taxon>
        <taxon>Thermomonosporaceae</taxon>
        <taxon>Actinomadura</taxon>
    </lineage>
</organism>
<keyword evidence="4 8" id="KW-0812">Transmembrane</keyword>
<dbReference type="PROSITE" id="PS50850">
    <property type="entry name" value="MFS"/>
    <property type="match status" value="1"/>
</dbReference>
<evidence type="ECO:0000256" key="2">
    <source>
        <dbReference type="ARBA" id="ARBA00022448"/>
    </source>
</evidence>
<dbReference type="PANTHER" id="PTHR43045:SF1">
    <property type="entry name" value="SHIKIMATE TRANSPORTER"/>
    <property type="match status" value="1"/>
</dbReference>
<dbReference type="PANTHER" id="PTHR43045">
    <property type="entry name" value="SHIKIMATE TRANSPORTER"/>
    <property type="match status" value="1"/>
</dbReference>
<protein>
    <submittedName>
        <fullName evidence="10">MHS family MFS transporter</fullName>
    </submittedName>
</protein>
<feature type="transmembrane region" description="Helical" evidence="8">
    <location>
        <begin position="205"/>
        <end position="224"/>
    </location>
</feature>
<dbReference type="SUPFAM" id="SSF103473">
    <property type="entry name" value="MFS general substrate transporter"/>
    <property type="match status" value="1"/>
</dbReference>
<evidence type="ECO:0000256" key="3">
    <source>
        <dbReference type="ARBA" id="ARBA00022475"/>
    </source>
</evidence>
<evidence type="ECO:0000313" key="11">
    <source>
        <dbReference type="Proteomes" id="UP000680206"/>
    </source>
</evidence>
<keyword evidence="5 8" id="KW-1133">Transmembrane helix</keyword>
<proteinExistence type="predicted"/>
<evidence type="ECO:0000256" key="1">
    <source>
        <dbReference type="ARBA" id="ARBA00004651"/>
    </source>
</evidence>
<feature type="transmembrane region" description="Helical" evidence="8">
    <location>
        <begin position="392"/>
        <end position="413"/>
    </location>
</feature>
<evidence type="ECO:0000313" key="10">
    <source>
        <dbReference type="EMBL" id="MBO2457547.1"/>
    </source>
</evidence>
<feature type="transmembrane region" description="Helical" evidence="8">
    <location>
        <begin position="260"/>
        <end position="284"/>
    </location>
</feature>
<dbReference type="CDD" id="cd17369">
    <property type="entry name" value="MFS_ShiA_like"/>
    <property type="match status" value="1"/>
</dbReference>
<dbReference type="EMBL" id="JAGEPF010000005">
    <property type="protein sequence ID" value="MBO2457547.1"/>
    <property type="molecule type" value="Genomic_DNA"/>
</dbReference>
<comment type="caution">
    <text evidence="10">The sequence shown here is derived from an EMBL/GenBank/DDBJ whole genome shotgun (WGS) entry which is preliminary data.</text>
</comment>
<sequence length="474" mass="49326">MVSQKPPSEAGGPGDGPAGDAPRGAHARQLRKVTLSGLLGTVIEYYDFLIYSSMAALVFGDLFFPSLSPASSTIAAFGTLAAGYVARPLGGLVFGHFGDRLGRKSMLMVTMALMGVASFLIGVLPTYGSIGIAAPLLLVLLRVVQGVAVGGEWGGAALMVVEHAGSRRRGMWAGIMQLGSPLGSLLSTLVFTLVSLLPDDSLHSWGWRLPFLVSALLLMVGLYVRLRVVESPVFEEAIARTSAERRPKAPALQVLRNPRALVPACAAGIGPFALTALISSHVIAYGKSIGYDVSDIARALLLVACVGIVCIPLFSTWSDRIGRRKVSLIGAAGAVVYAVPLYALINTGSVVLMTIGLMFAQVLQNLMYASLAPMLSEMFGTTVRYTGISLGYQLASLIGAGFTPLLASALVAGTGGSSLPLSGIAAVAALITVGAIWRIAETRGRDLTRDPAAVSLAEVSGHGIEVALADRPER</sequence>
<reference evidence="10 11" key="1">
    <citation type="submission" date="2021-03" db="EMBL/GenBank/DDBJ databases">
        <title>Actinomadura violae sp. nov., isolated from lichen in Thailand.</title>
        <authorList>
            <person name="Kanchanasin P."/>
            <person name="Saeng-In P."/>
            <person name="Phongsopitanun W."/>
            <person name="Yuki M."/>
            <person name="Kudo T."/>
            <person name="Ohkuma M."/>
            <person name="Tanasupawat S."/>
        </authorList>
    </citation>
    <scope>NUCLEOTIDE SEQUENCE [LARGE SCALE GENOMIC DNA]</scope>
    <source>
        <strain evidence="10 11">LCR2-06</strain>
    </source>
</reference>
<dbReference type="Gene3D" id="1.20.1250.20">
    <property type="entry name" value="MFS general substrate transporter like domains"/>
    <property type="match status" value="2"/>
</dbReference>
<dbReference type="InterPro" id="IPR036259">
    <property type="entry name" value="MFS_trans_sf"/>
</dbReference>
<keyword evidence="2" id="KW-0813">Transport</keyword>
<feature type="transmembrane region" description="Helical" evidence="8">
    <location>
        <begin position="326"/>
        <end position="345"/>
    </location>
</feature>
<gene>
    <name evidence="10" type="ORF">J4709_08180</name>
</gene>
<feature type="transmembrane region" description="Helical" evidence="8">
    <location>
        <begin position="74"/>
        <end position="94"/>
    </location>
</feature>
<dbReference type="Pfam" id="PF07690">
    <property type="entry name" value="MFS_1"/>
    <property type="match status" value="1"/>
</dbReference>
<keyword evidence="11" id="KW-1185">Reference proteome</keyword>
<dbReference type="InterPro" id="IPR011701">
    <property type="entry name" value="MFS"/>
</dbReference>
<dbReference type="RefSeq" id="WP_208238718.1">
    <property type="nucleotide sequence ID" value="NZ_JAGEPF010000005.1"/>
</dbReference>
<keyword evidence="6 8" id="KW-0472">Membrane</keyword>
<keyword evidence="3" id="KW-1003">Cell membrane</keyword>
<feature type="transmembrane region" description="Helical" evidence="8">
    <location>
        <begin position="419"/>
        <end position="440"/>
    </location>
</feature>